<dbReference type="Proteomes" id="UP000828390">
    <property type="component" value="Unassembled WGS sequence"/>
</dbReference>
<accession>A0A9D4EU99</accession>
<evidence type="ECO:0000313" key="3">
    <source>
        <dbReference type="Proteomes" id="UP000828390"/>
    </source>
</evidence>
<proteinExistence type="predicted"/>
<dbReference type="AlphaFoldDB" id="A0A9D4EU99"/>
<keyword evidence="3" id="KW-1185">Reference proteome</keyword>
<sequence length="360" mass="42586">MKNGTTDCNRSRLLARDSLERKQFIKFPRGIKGHSTSTIERFDENELIIACSQCSKMKKKLNQLYEEFDDQELFIQNLAIMLDMVYQKHNNLEELCSHYDGKSSYHRQRNSLKINLELRDHLKGAITQLDLLLYEASNLKTRLKTEFVRAHTQLEENTYKQQISELKEQLYKFALIEKTLNNALKETNYKLRKRKEDLKYAQSRLAEADQHTLERSDVLSKKIRDLRQRLKKSETSERALRFQLQHSREDLISTNEELKRTPNRPVKAALHAQERSGVLSQEIKDLRQRLEESESCEHALSIQLQQSRADLKSTNEELKRTQDRFREKSKPKDVEFNPLLQQAHEQVNRITRELEDTKTS</sequence>
<feature type="region of interest" description="Disordered" evidence="1">
    <location>
        <begin position="315"/>
        <end position="338"/>
    </location>
</feature>
<gene>
    <name evidence="2" type="ORF">DPMN_163959</name>
</gene>
<reference evidence="2" key="1">
    <citation type="journal article" date="2019" name="bioRxiv">
        <title>The Genome of the Zebra Mussel, Dreissena polymorpha: A Resource for Invasive Species Research.</title>
        <authorList>
            <person name="McCartney M.A."/>
            <person name="Auch B."/>
            <person name="Kono T."/>
            <person name="Mallez S."/>
            <person name="Zhang Y."/>
            <person name="Obille A."/>
            <person name="Becker A."/>
            <person name="Abrahante J.E."/>
            <person name="Garbe J."/>
            <person name="Badalamenti J.P."/>
            <person name="Herman A."/>
            <person name="Mangelson H."/>
            <person name="Liachko I."/>
            <person name="Sullivan S."/>
            <person name="Sone E.D."/>
            <person name="Koren S."/>
            <person name="Silverstein K.A.T."/>
            <person name="Beckman K.B."/>
            <person name="Gohl D.M."/>
        </authorList>
    </citation>
    <scope>NUCLEOTIDE SEQUENCE</scope>
    <source>
        <strain evidence="2">Duluth1</strain>
        <tissue evidence="2">Whole animal</tissue>
    </source>
</reference>
<evidence type="ECO:0000313" key="2">
    <source>
        <dbReference type="EMBL" id="KAH3785864.1"/>
    </source>
</evidence>
<dbReference type="EMBL" id="JAIWYP010000008">
    <property type="protein sequence ID" value="KAH3785864.1"/>
    <property type="molecule type" value="Genomic_DNA"/>
</dbReference>
<comment type="caution">
    <text evidence="2">The sequence shown here is derived from an EMBL/GenBank/DDBJ whole genome shotgun (WGS) entry which is preliminary data.</text>
</comment>
<feature type="compositionally biased region" description="Basic and acidic residues" evidence="1">
    <location>
        <begin position="315"/>
        <end position="335"/>
    </location>
</feature>
<name>A0A9D4EU99_DREPO</name>
<protein>
    <submittedName>
        <fullName evidence="2">Uncharacterized protein</fullName>
    </submittedName>
</protein>
<evidence type="ECO:0000256" key="1">
    <source>
        <dbReference type="SAM" id="MobiDB-lite"/>
    </source>
</evidence>
<organism evidence="2 3">
    <name type="scientific">Dreissena polymorpha</name>
    <name type="common">Zebra mussel</name>
    <name type="synonym">Mytilus polymorpha</name>
    <dbReference type="NCBI Taxonomy" id="45954"/>
    <lineage>
        <taxon>Eukaryota</taxon>
        <taxon>Metazoa</taxon>
        <taxon>Spiralia</taxon>
        <taxon>Lophotrochozoa</taxon>
        <taxon>Mollusca</taxon>
        <taxon>Bivalvia</taxon>
        <taxon>Autobranchia</taxon>
        <taxon>Heteroconchia</taxon>
        <taxon>Euheterodonta</taxon>
        <taxon>Imparidentia</taxon>
        <taxon>Neoheterodontei</taxon>
        <taxon>Myida</taxon>
        <taxon>Dreissenoidea</taxon>
        <taxon>Dreissenidae</taxon>
        <taxon>Dreissena</taxon>
    </lineage>
</organism>
<reference evidence="2" key="2">
    <citation type="submission" date="2020-11" db="EMBL/GenBank/DDBJ databases">
        <authorList>
            <person name="McCartney M.A."/>
            <person name="Auch B."/>
            <person name="Kono T."/>
            <person name="Mallez S."/>
            <person name="Becker A."/>
            <person name="Gohl D.M."/>
            <person name="Silverstein K.A.T."/>
            <person name="Koren S."/>
            <person name="Bechman K.B."/>
            <person name="Herman A."/>
            <person name="Abrahante J.E."/>
            <person name="Garbe J."/>
        </authorList>
    </citation>
    <scope>NUCLEOTIDE SEQUENCE</scope>
    <source>
        <strain evidence="2">Duluth1</strain>
        <tissue evidence="2">Whole animal</tissue>
    </source>
</reference>